<accession>A0AAV3R2W3</accession>
<sequence>MSRISHSTLLIFLSLLLLLRRSGGALAGGWQPIPDPTDKYVVEIAKFAVEEHNNKTNSQLKFGRVLKGDEQVVSGMNYRLFVEANHEGGLDEYVTVVYDKPWEKLRTLTSFDKVV</sequence>
<dbReference type="InterPro" id="IPR046350">
    <property type="entry name" value="Cystatin_sf"/>
</dbReference>
<dbReference type="Pfam" id="PF16845">
    <property type="entry name" value="SQAPI"/>
    <property type="match status" value="1"/>
</dbReference>
<evidence type="ECO:0000256" key="2">
    <source>
        <dbReference type="ARBA" id="ARBA00022704"/>
    </source>
</evidence>
<keyword evidence="3" id="KW-0732">Signal</keyword>
<dbReference type="PANTHER" id="PTHR47364:SF2">
    <property type="entry name" value="CYSTEINE PROTEINASE INHIBITOR 5"/>
    <property type="match status" value="1"/>
</dbReference>
<dbReference type="AlphaFoldDB" id="A0AAV3R2W3"/>
<evidence type="ECO:0000256" key="1">
    <source>
        <dbReference type="ARBA" id="ARBA00022690"/>
    </source>
</evidence>
<keyword evidence="1" id="KW-0646">Protease inhibitor</keyword>
<dbReference type="GO" id="GO:0004869">
    <property type="term" value="F:cysteine-type endopeptidase inhibitor activity"/>
    <property type="evidence" value="ECO:0007669"/>
    <property type="project" value="UniProtKB-KW"/>
</dbReference>
<dbReference type="Gene3D" id="3.10.450.10">
    <property type="match status" value="1"/>
</dbReference>
<feature type="signal peptide" evidence="3">
    <location>
        <begin position="1"/>
        <end position="27"/>
    </location>
</feature>
<gene>
    <name evidence="5" type="ORF">LIER_23851</name>
</gene>
<dbReference type="Proteomes" id="UP001454036">
    <property type="component" value="Unassembled WGS sequence"/>
</dbReference>
<organism evidence="5 6">
    <name type="scientific">Lithospermum erythrorhizon</name>
    <name type="common">Purple gromwell</name>
    <name type="synonym">Lithospermum officinale var. erythrorhizon</name>
    <dbReference type="NCBI Taxonomy" id="34254"/>
    <lineage>
        <taxon>Eukaryota</taxon>
        <taxon>Viridiplantae</taxon>
        <taxon>Streptophyta</taxon>
        <taxon>Embryophyta</taxon>
        <taxon>Tracheophyta</taxon>
        <taxon>Spermatophyta</taxon>
        <taxon>Magnoliopsida</taxon>
        <taxon>eudicotyledons</taxon>
        <taxon>Gunneridae</taxon>
        <taxon>Pentapetalae</taxon>
        <taxon>asterids</taxon>
        <taxon>lamiids</taxon>
        <taxon>Boraginales</taxon>
        <taxon>Boraginaceae</taxon>
        <taxon>Boraginoideae</taxon>
        <taxon>Lithospermeae</taxon>
        <taxon>Lithospermum</taxon>
    </lineage>
</organism>
<dbReference type="InterPro" id="IPR000010">
    <property type="entry name" value="Cystatin_dom"/>
</dbReference>
<dbReference type="SUPFAM" id="SSF54403">
    <property type="entry name" value="Cystatin/monellin"/>
    <property type="match status" value="1"/>
</dbReference>
<dbReference type="EMBL" id="BAABME010006808">
    <property type="protein sequence ID" value="GAA0169337.1"/>
    <property type="molecule type" value="Genomic_DNA"/>
</dbReference>
<protein>
    <recommendedName>
        <fullName evidence="4">Cystatin domain-containing protein</fullName>
    </recommendedName>
</protein>
<dbReference type="PROSITE" id="PS00287">
    <property type="entry name" value="CYSTATIN"/>
    <property type="match status" value="1"/>
</dbReference>
<evidence type="ECO:0000313" key="6">
    <source>
        <dbReference type="Proteomes" id="UP001454036"/>
    </source>
</evidence>
<dbReference type="SMART" id="SM00043">
    <property type="entry name" value="CY"/>
    <property type="match status" value="1"/>
</dbReference>
<keyword evidence="2" id="KW-0789">Thiol protease inhibitor</keyword>
<evidence type="ECO:0000256" key="3">
    <source>
        <dbReference type="SAM" id="SignalP"/>
    </source>
</evidence>
<reference evidence="5 6" key="1">
    <citation type="submission" date="2024-01" db="EMBL/GenBank/DDBJ databases">
        <title>The complete chloroplast genome sequence of Lithospermum erythrorhizon: insights into the phylogenetic relationship among Boraginaceae species and the maternal lineages of purple gromwells.</title>
        <authorList>
            <person name="Okada T."/>
            <person name="Watanabe K."/>
        </authorList>
    </citation>
    <scope>NUCLEOTIDE SEQUENCE [LARGE SCALE GENOMIC DNA]</scope>
</reference>
<proteinExistence type="predicted"/>
<dbReference type="PANTHER" id="PTHR47364">
    <property type="entry name" value="CYSTEINE PROTEINASE INHIBITOR 5"/>
    <property type="match status" value="1"/>
</dbReference>
<name>A0AAV3R2W3_LITER</name>
<feature type="domain" description="Cystatin" evidence="4">
    <location>
        <begin position="25"/>
        <end position="114"/>
    </location>
</feature>
<dbReference type="CDD" id="cd00042">
    <property type="entry name" value="CY"/>
    <property type="match status" value="1"/>
</dbReference>
<evidence type="ECO:0000259" key="4">
    <source>
        <dbReference type="SMART" id="SM00043"/>
    </source>
</evidence>
<keyword evidence="6" id="KW-1185">Reference proteome</keyword>
<dbReference type="InterPro" id="IPR018073">
    <property type="entry name" value="Prot_inh_cystat_CS"/>
</dbReference>
<feature type="chain" id="PRO_5044011014" description="Cystatin domain-containing protein" evidence="3">
    <location>
        <begin position="28"/>
        <end position="115"/>
    </location>
</feature>
<comment type="caution">
    <text evidence="5">The sequence shown here is derived from an EMBL/GenBank/DDBJ whole genome shotgun (WGS) entry which is preliminary data.</text>
</comment>
<evidence type="ECO:0000313" key="5">
    <source>
        <dbReference type="EMBL" id="GAA0169337.1"/>
    </source>
</evidence>